<keyword evidence="7 8" id="KW-0132">Cell division</keyword>
<dbReference type="EMBL" id="JACWMS010000001">
    <property type="protein sequence ID" value="MBD1318102.1"/>
    <property type="molecule type" value="Genomic_DNA"/>
</dbReference>
<dbReference type="Pfam" id="PF21799">
    <property type="entry name" value="MurD-like_N"/>
    <property type="match status" value="1"/>
</dbReference>
<feature type="region of interest" description="Disordered" evidence="9">
    <location>
        <begin position="426"/>
        <end position="450"/>
    </location>
</feature>
<keyword evidence="13" id="KW-1185">Reference proteome</keyword>
<dbReference type="SUPFAM" id="SSF53623">
    <property type="entry name" value="MurD-like peptide ligases, catalytic domain"/>
    <property type="match status" value="1"/>
</dbReference>
<organism evidence="12 13">
    <name type="scientific">Gordonia hankookensis</name>
    <dbReference type="NCBI Taxonomy" id="589403"/>
    <lineage>
        <taxon>Bacteria</taxon>
        <taxon>Bacillati</taxon>
        <taxon>Actinomycetota</taxon>
        <taxon>Actinomycetes</taxon>
        <taxon>Mycobacteriales</taxon>
        <taxon>Gordoniaceae</taxon>
        <taxon>Gordonia</taxon>
    </lineage>
</organism>
<sequence length="521" mass="53129">MTALSGTTVLVAGAGTAGRSAARYLLDVGAHVTVADARFGPDDPGDDDLSGLGARLVGTASLLDDDNEWPGETGLVIASPGFSPAHPLIVRAVEVGLPIWGEVELAWRVDRAGLLGEPRTWLVVTGTNGKTTTTSMLTDIVVGAGRSAAACGNIGLPALDAMRQTPRVDILCAELSSFQLHWAPSVAPDAGVVLNIADDHLDWHGSFDAYAEAKGVALHGAVGVVGLDDPTASSLPVARRRVGFTLGTPGDGELGVADSRIVDRAFGPPGSSRTIVETAAIHPPGPSGTADALAATALALVAGISPDAVAEALRDFRPAAHRGEVVARVDGLDYIDDSKATNPHAAEAAIAGHRRVVLVAGGLLKGAPVDDMIRHTRARLAGVVAIGRDRELIVDAISRHAPEVPAVTVFTGDDGRVTVQHATPHLGNELPAGLSAPTEPRSAAVGSDDTDSDRAAVAVMERAVEVAAHLARTADDRPDAVLLAPAAASLDMFAGYGRRGDAFAAAARSLPGAADVSGTSR</sequence>
<dbReference type="Proteomes" id="UP000602395">
    <property type="component" value="Unassembled WGS sequence"/>
</dbReference>
<evidence type="ECO:0000256" key="7">
    <source>
        <dbReference type="HAMAP-Rule" id="MF_00639"/>
    </source>
</evidence>
<evidence type="ECO:0000313" key="12">
    <source>
        <dbReference type="EMBL" id="MBD1318102.1"/>
    </source>
</evidence>
<evidence type="ECO:0000256" key="9">
    <source>
        <dbReference type="SAM" id="MobiDB-lite"/>
    </source>
</evidence>
<dbReference type="NCBIfam" id="TIGR01087">
    <property type="entry name" value="murD"/>
    <property type="match status" value="1"/>
</dbReference>
<keyword evidence="7 8" id="KW-0133">Cell shape</keyword>
<evidence type="ECO:0000256" key="3">
    <source>
        <dbReference type="ARBA" id="ARBA00022490"/>
    </source>
</evidence>
<dbReference type="Pfam" id="PF08245">
    <property type="entry name" value="Mur_ligase_M"/>
    <property type="match status" value="1"/>
</dbReference>
<evidence type="ECO:0000313" key="13">
    <source>
        <dbReference type="Proteomes" id="UP000602395"/>
    </source>
</evidence>
<keyword evidence="4 7" id="KW-0436">Ligase</keyword>
<dbReference type="InterPro" id="IPR005762">
    <property type="entry name" value="MurD"/>
</dbReference>
<comment type="similarity">
    <text evidence="7">Belongs to the MurCDEF family.</text>
</comment>
<reference evidence="12 13" key="1">
    <citation type="submission" date="2020-09" db="EMBL/GenBank/DDBJ databases">
        <title>Novel species in genus Gordonia.</title>
        <authorList>
            <person name="Zhang G."/>
        </authorList>
    </citation>
    <scope>NUCLEOTIDE SEQUENCE [LARGE SCALE GENOMIC DNA]</scope>
    <source>
        <strain evidence="12 13">ON-33</strain>
    </source>
</reference>
<dbReference type="SUPFAM" id="SSF51984">
    <property type="entry name" value="MurCD N-terminal domain"/>
    <property type="match status" value="1"/>
</dbReference>
<dbReference type="Pfam" id="PF02875">
    <property type="entry name" value="Mur_ligase_C"/>
    <property type="match status" value="1"/>
</dbReference>
<evidence type="ECO:0000256" key="4">
    <source>
        <dbReference type="ARBA" id="ARBA00022598"/>
    </source>
</evidence>
<keyword evidence="5 7" id="KW-0547">Nucleotide-binding</keyword>
<keyword evidence="6 7" id="KW-0067">ATP-binding</keyword>
<dbReference type="EC" id="6.3.2.9" evidence="7 8"/>
<gene>
    <name evidence="7 12" type="primary">murD</name>
    <name evidence="12" type="ORF">IDF66_00765</name>
</gene>
<name>A0ABR7W8E4_9ACTN</name>
<dbReference type="Gene3D" id="3.40.50.720">
    <property type="entry name" value="NAD(P)-binding Rossmann-like Domain"/>
    <property type="match status" value="1"/>
</dbReference>
<evidence type="ECO:0000256" key="6">
    <source>
        <dbReference type="ARBA" id="ARBA00022840"/>
    </source>
</evidence>
<dbReference type="SUPFAM" id="SSF53244">
    <property type="entry name" value="MurD-like peptide ligases, peptide-binding domain"/>
    <property type="match status" value="2"/>
</dbReference>
<protein>
    <recommendedName>
        <fullName evidence="7 8">UDP-N-acetylmuramoylalanine--D-glutamate ligase</fullName>
        <ecNumber evidence="7 8">6.3.2.9</ecNumber>
    </recommendedName>
    <alternativeName>
        <fullName evidence="7">D-glutamic acid-adding enzyme</fullName>
    </alternativeName>
    <alternativeName>
        <fullName evidence="7">UDP-N-acetylmuramoyl-L-alanyl-D-glutamate synthetase</fullName>
    </alternativeName>
</protein>
<dbReference type="Gene3D" id="3.90.190.20">
    <property type="entry name" value="Mur ligase, C-terminal domain"/>
    <property type="match status" value="1"/>
</dbReference>
<accession>A0ABR7W8E4</accession>
<dbReference type="HAMAP" id="MF_00639">
    <property type="entry name" value="MurD"/>
    <property type="match status" value="1"/>
</dbReference>
<dbReference type="InterPro" id="IPR013221">
    <property type="entry name" value="Mur_ligase_cen"/>
</dbReference>
<feature type="domain" description="Mur ligase C-terminal" evidence="10">
    <location>
        <begin position="321"/>
        <end position="405"/>
    </location>
</feature>
<comment type="caution">
    <text evidence="12">The sequence shown here is derived from an EMBL/GenBank/DDBJ whole genome shotgun (WGS) entry which is preliminary data.</text>
</comment>
<feature type="domain" description="Mur ligase central" evidence="11">
    <location>
        <begin position="124"/>
        <end position="230"/>
    </location>
</feature>
<keyword evidence="3 7" id="KW-0963">Cytoplasm</keyword>
<comment type="catalytic activity">
    <reaction evidence="7 8">
        <text>UDP-N-acetyl-alpha-D-muramoyl-L-alanine + D-glutamate + ATP = UDP-N-acetyl-alpha-D-muramoyl-L-alanyl-D-glutamate + ADP + phosphate + H(+)</text>
        <dbReference type="Rhea" id="RHEA:16429"/>
        <dbReference type="ChEBI" id="CHEBI:15378"/>
        <dbReference type="ChEBI" id="CHEBI:29986"/>
        <dbReference type="ChEBI" id="CHEBI:30616"/>
        <dbReference type="ChEBI" id="CHEBI:43474"/>
        <dbReference type="ChEBI" id="CHEBI:83898"/>
        <dbReference type="ChEBI" id="CHEBI:83900"/>
        <dbReference type="ChEBI" id="CHEBI:456216"/>
        <dbReference type="EC" id="6.3.2.9"/>
    </reaction>
</comment>
<dbReference type="Gene3D" id="3.40.1190.10">
    <property type="entry name" value="Mur-like, catalytic domain"/>
    <property type="match status" value="1"/>
</dbReference>
<evidence type="ECO:0000256" key="2">
    <source>
        <dbReference type="ARBA" id="ARBA00004752"/>
    </source>
</evidence>
<dbReference type="InterPro" id="IPR036565">
    <property type="entry name" value="Mur-like_cat_sf"/>
</dbReference>
<evidence type="ECO:0000256" key="5">
    <source>
        <dbReference type="ARBA" id="ARBA00022741"/>
    </source>
</evidence>
<evidence type="ECO:0000256" key="1">
    <source>
        <dbReference type="ARBA" id="ARBA00004496"/>
    </source>
</evidence>
<keyword evidence="7 8" id="KW-0131">Cell cycle</keyword>
<evidence type="ECO:0000256" key="8">
    <source>
        <dbReference type="RuleBase" id="RU003664"/>
    </source>
</evidence>
<comment type="function">
    <text evidence="7 8">Cell wall formation. Catalyzes the addition of glutamate to the nucleotide precursor UDP-N-acetylmuramoyl-L-alanine (UMA).</text>
</comment>
<dbReference type="PANTHER" id="PTHR43692:SF1">
    <property type="entry name" value="UDP-N-ACETYLMURAMOYLALANINE--D-GLUTAMATE LIGASE"/>
    <property type="match status" value="1"/>
</dbReference>
<keyword evidence="7 8" id="KW-0961">Cell wall biogenesis/degradation</keyword>
<dbReference type="InterPro" id="IPR004101">
    <property type="entry name" value="Mur_ligase_C"/>
</dbReference>
<dbReference type="PANTHER" id="PTHR43692">
    <property type="entry name" value="UDP-N-ACETYLMURAMOYLALANINE--D-GLUTAMATE LIGASE"/>
    <property type="match status" value="1"/>
</dbReference>
<evidence type="ECO:0000259" key="10">
    <source>
        <dbReference type="Pfam" id="PF02875"/>
    </source>
</evidence>
<feature type="binding site" evidence="7">
    <location>
        <begin position="126"/>
        <end position="132"/>
    </location>
    <ligand>
        <name>ATP</name>
        <dbReference type="ChEBI" id="CHEBI:30616"/>
    </ligand>
</feature>
<dbReference type="InterPro" id="IPR036615">
    <property type="entry name" value="Mur_ligase_C_dom_sf"/>
</dbReference>
<dbReference type="GO" id="GO:0008764">
    <property type="term" value="F:UDP-N-acetylmuramoylalanine-D-glutamate ligase activity"/>
    <property type="evidence" value="ECO:0007669"/>
    <property type="project" value="UniProtKB-EC"/>
</dbReference>
<comment type="pathway">
    <text evidence="2 7 8">Cell wall biogenesis; peptidoglycan biosynthesis.</text>
</comment>
<keyword evidence="7 8" id="KW-0573">Peptidoglycan synthesis</keyword>
<proteinExistence type="inferred from homology"/>
<evidence type="ECO:0000259" key="11">
    <source>
        <dbReference type="Pfam" id="PF08245"/>
    </source>
</evidence>
<comment type="subcellular location">
    <subcellularLocation>
        <location evidence="1 7 8">Cytoplasm</location>
    </subcellularLocation>
</comment>